<dbReference type="Gene3D" id="3.40.30.10">
    <property type="entry name" value="Glutaredoxin"/>
    <property type="match status" value="4"/>
</dbReference>
<evidence type="ECO:0000256" key="13">
    <source>
        <dbReference type="PIRSR" id="PIRSR605792-51"/>
    </source>
</evidence>
<comment type="caution">
    <text evidence="17">The sequence shown here is derived from an EMBL/GenBank/DDBJ whole genome shotgun (WGS) entry which is preliminary data.</text>
</comment>
<comment type="subcellular location">
    <subcellularLocation>
        <location evidence="3">Endoplasmic reticulum lumen</location>
    </subcellularLocation>
</comment>
<evidence type="ECO:0000256" key="4">
    <source>
        <dbReference type="ARBA" id="ARBA00006347"/>
    </source>
</evidence>
<dbReference type="Pfam" id="PF13848">
    <property type="entry name" value="Thioredoxin_6"/>
    <property type="match status" value="1"/>
</dbReference>
<dbReference type="EMBL" id="JADGJQ010000077">
    <property type="protein sequence ID" value="KAJ3172768.1"/>
    <property type="molecule type" value="Genomic_DNA"/>
</dbReference>
<dbReference type="FunFam" id="3.40.30.10:FF:000017">
    <property type="entry name" value="Protein disulfide-isomerase A4"/>
    <property type="match status" value="1"/>
</dbReference>
<evidence type="ECO:0000256" key="6">
    <source>
        <dbReference type="ARBA" id="ARBA00022729"/>
    </source>
</evidence>
<dbReference type="GO" id="GO:0003756">
    <property type="term" value="F:protein disulfide isomerase activity"/>
    <property type="evidence" value="ECO:0007669"/>
    <property type="project" value="UniProtKB-EC"/>
</dbReference>
<dbReference type="InterPro" id="IPR005792">
    <property type="entry name" value="Prot_disulphide_isomerase"/>
</dbReference>
<dbReference type="PRINTS" id="PR00421">
    <property type="entry name" value="THIOREDOXIN"/>
</dbReference>
<gene>
    <name evidence="17" type="primary">PDI1_2</name>
    <name evidence="17" type="ORF">HDU87_007856</name>
</gene>
<dbReference type="PANTHER" id="PTHR18929">
    <property type="entry name" value="PROTEIN DISULFIDE ISOMERASE"/>
    <property type="match status" value="1"/>
</dbReference>
<dbReference type="InterPro" id="IPR013766">
    <property type="entry name" value="Thioredoxin_domain"/>
</dbReference>
<evidence type="ECO:0000256" key="7">
    <source>
        <dbReference type="ARBA" id="ARBA00022737"/>
    </source>
</evidence>
<keyword evidence="6 15" id="KW-0732">Signal</keyword>
<dbReference type="Proteomes" id="UP001212152">
    <property type="component" value="Unassembled WGS sequence"/>
</dbReference>
<keyword evidence="9 13" id="KW-1015">Disulfide bond</keyword>
<evidence type="ECO:0000256" key="8">
    <source>
        <dbReference type="ARBA" id="ARBA00022824"/>
    </source>
</evidence>
<dbReference type="GO" id="GO:0034976">
    <property type="term" value="P:response to endoplasmic reticulum stress"/>
    <property type="evidence" value="ECO:0007669"/>
    <property type="project" value="TreeGrafter"/>
</dbReference>
<dbReference type="NCBIfam" id="TIGR01126">
    <property type="entry name" value="pdi_dom"/>
    <property type="match status" value="2"/>
</dbReference>
<comment type="function">
    <text evidence="2">Participates in the folding of proteins containing disulfide bonds, may be involved in glycosylation, prolyl hydroxylation and triglyceride transfer.</text>
</comment>
<comment type="similarity">
    <text evidence="4 14">Belongs to the protein disulfide isomerase family.</text>
</comment>
<dbReference type="PROSITE" id="PS51352">
    <property type="entry name" value="THIOREDOXIN_2"/>
    <property type="match status" value="2"/>
</dbReference>
<evidence type="ECO:0000313" key="18">
    <source>
        <dbReference type="Proteomes" id="UP001212152"/>
    </source>
</evidence>
<keyword evidence="8" id="KW-0256">Endoplasmic reticulum</keyword>
<dbReference type="EC" id="5.3.4.1" evidence="5 15"/>
<evidence type="ECO:0000256" key="15">
    <source>
        <dbReference type="RuleBase" id="RU361130"/>
    </source>
</evidence>
<feature type="disulfide bond" description="Redox-active" evidence="13">
    <location>
        <begin position="389"/>
        <end position="392"/>
    </location>
</feature>
<evidence type="ECO:0000256" key="12">
    <source>
        <dbReference type="ARBA" id="ARBA00039846"/>
    </source>
</evidence>
<feature type="disulfide bond" description="Redox-active" evidence="13">
    <location>
        <begin position="57"/>
        <end position="60"/>
    </location>
</feature>
<feature type="chain" id="PRO_5041770278" description="Protein disulfide-isomerase" evidence="15">
    <location>
        <begin position="25"/>
        <end position="492"/>
    </location>
</feature>
<dbReference type="InterPro" id="IPR036249">
    <property type="entry name" value="Thioredoxin-like_sf"/>
</dbReference>
<feature type="domain" description="Thioredoxin" evidence="16">
    <location>
        <begin position="339"/>
        <end position="468"/>
    </location>
</feature>
<dbReference type="CDD" id="cd02961">
    <property type="entry name" value="PDI_a_family"/>
    <property type="match status" value="1"/>
</dbReference>
<dbReference type="Pfam" id="PF00085">
    <property type="entry name" value="Thioredoxin"/>
    <property type="match status" value="2"/>
</dbReference>
<evidence type="ECO:0000256" key="10">
    <source>
        <dbReference type="ARBA" id="ARBA00023235"/>
    </source>
</evidence>
<dbReference type="GO" id="GO:0005788">
    <property type="term" value="C:endoplasmic reticulum lumen"/>
    <property type="evidence" value="ECO:0007669"/>
    <property type="project" value="UniProtKB-SubCell"/>
</dbReference>
<comment type="catalytic activity">
    <reaction evidence="1 15">
        <text>Catalyzes the rearrangement of -S-S- bonds in proteins.</text>
        <dbReference type="EC" id="5.3.4.1"/>
    </reaction>
</comment>
<dbReference type="CDD" id="cd02981">
    <property type="entry name" value="PDI_b_family"/>
    <property type="match status" value="1"/>
</dbReference>
<feature type="signal peptide" evidence="15">
    <location>
        <begin position="1"/>
        <end position="24"/>
    </location>
</feature>
<dbReference type="AlphaFoldDB" id="A0AAD5XJF1"/>
<evidence type="ECO:0000256" key="11">
    <source>
        <dbReference type="ARBA" id="ARBA00023284"/>
    </source>
</evidence>
<dbReference type="PANTHER" id="PTHR18929:SF132">
    <property type="entry name" value="PROTEIN DISULFIDE-ISOMERASE A3"/>
    <property type="match status" value="1"/>
</dbReference>
<dbReference type="FunFam" id="3.40.30.10:FF:000139">
    <property type="entry name" value="Protein disulfide-isomerase"/>
    <property type="match status" value="1"/>
</dbReference>
<dbReference type="FunFam" id="3.40.30.10:FF:000185">
    <property type="entry name" value="Protein disulfide-isomerase"/>
    <property type="match status" value="1"/>
</dbReference>
<name>A0AAD5XJF1_9FUNG</name>
<evidence type="ECO:0000313" key="17">
    <source>
        <dbReference type="EMBL" id="KAJ3172768.1"/>
    </source>
</evidence>
<keyword evidence="18" id="KW-1185">Reference proteome</keyword>
<dbReference type="InterPro" id="IPR017937">
    <property type="entry name" value="Thioredoxin_CS"/>
</dbReference>
<sequence>MKTSAAIFCALAAAAAYSPASVLAKSADSDVVVLTKDNFDTTAALPLSLIEFYAPWCGHCKNLAPEYEQAATELKPDVVLAKVDCTEQAEVCEKYDVKGYPTLKVFREGTPTEYNGARQADGIVSYMKKQNLPPVSTLTADKVADFSTSDKVVIVGFFKDTTSKEYKEFEKVANAERDNFLFGATVDEAAAATHDLKAPAVVLFKTFDEGKTVFDGSLKKADLTTFIKTNSIPLMDDIGPENYATYVSSGLPIAYLFVGSDEDRKTIGAEIQSLAKEFKGKVQFVYIDGMKFGGHAKNLNVKESWPAFVIQEPEANRKFPFDQSKTITKAAIKSFVNDYVSGKIEPSLKSEAIPATNDEPVKVVVGKNYEKIVLNKKADVLLEIYAPWCGHCKALAPKYEELAKKIGSEKIVIAKMDGTENDLPPNAPFDIEGFPTIKLFKAGSNEIVDFNGDRSVEGFVSFLKEHATNGDSIDATAAAVEDVTDGDGHEEL</sequence>
<evidence type="ECO:0000256" key="9">
    <source>
        <dbReference type="ARBA" id="ARBA00023157"/>
    </source>
</evidence>
<reference evidence="17" key="1">
    <citation type="submission" date="2020-05" db="EMBL/GenBank/DDBJ databases">
        <title>Phylogenomic resolution of chytrid fungi.</title>
        <authorList>
            <person name="Stajich J.E."/>
            <person name="Amses K."/>
            <person name="Simmons R."/>
            <person name="Seto K."/>
            <person name="Myers J."/>
            <person name="Bonds A."/>
            <person name="Quandt C.A."/>
            <person name="Barry K."/>
            <person name="Liu P."/>
            <person name="Grigoriev I."/>
            <person name="Longcore J.E."/>
            <person name="James T.Y."/>
        </authorList>
    </citation>
    <scope>NUCLEOTIDE SEQUENCE</scope>
    <source>
        <strain evidence="17">JEL0379</strain>
    </source>
</reference>
<dbReference type="CDD" id="cd02995">
    <property type="entry name" value="PDI_a_PDI_a'_C"/>
    <property type="match status" value="1"/>
</dbReference>
<protein>
    <recommendedName>
        <fullName evidence="12 15">Protein disulfide-isomerase</fullName>
        <ecNumber evidence="5 15">5.3.4.1</ecNumber>
    </recommendedName>
</protein>
<evidence type="ECO:0000256" key="5">
    <source>
        <dbReference type="ARBA" id="ARBA00012723"/>
    </source>
</evidence>
<accession>A0AAD5XJF1</accession>
<dbReference type="SUPFAM" id="SSF52833">
    <property type="entry name" value="Thioredoxin-like"/>
    <property type="match status" value="4"/>
</dbReference>
<evidence type="ECO:0000256" key="3">
    <source>
        <dbReference type="ARBA" id="ARBA00004319"/>
    </source>
</evidence>
<feature type="domain" description="Thioredoxin" evidence="16">
    <location>
        <begin position="12"/>
        <end position="132"/>
    </location>
</feature>
<evidence type="ECO:0000256" key="14">
    <source>
        <dbReference type="RuleBase" id="RU004208"/>
    </source>
</evidence>
<evidence type="ECO:0000256" key="1">
    <source>
        <dbReference type="ARBA" id="ARBA00001182"/>
    </source>
</evidence>
<organism evidence="17 18">
    <name type="scientific">Geranomyces variabilis</name>
    <dbReference type="NCBI Taxonomy" id="109894"/>
    <lineage>
        <taxon>Eukaryota</taxon>
        <taxon>Fungi</taxon>
        <taxon>Fungi incertae sedis</taxon>
        <taxon>Chytridiomycota</taxon>
        <taxon>Chytridiomycota incertae sedis</taxon>
        <taxon>Chytridiomycetes</taxon>
        <taxon>Spizellomycetales</taxon>
        <taxon>Powellomycetaceae</taxon>
        <taxon>Geranomyces</taxon>
    </lineage>
</organism>
<dbReference type="NCBIfam" id="TIGR01130">
    <property type="entry name" value="ER_PDI_fam"/>
    <property type="match status" value="1"/>
</dbReference>
<keyword evidence="10 15" id="KW-0413">Isomerase</keyword>
<evidence type="ECO:0000259" key="16">
    <source>
        <dbReference type="PROSITE" id="PS51352"/>
    </source>
</evidence>
<dbReference type="InterPro" id="IPR005788">
    <property type="entry name" value="PDI_thioredoxin-like_dom"/>
</dbReference>
<keyword evidence="11 13" id="KW-0676">Redox-active center</keyword>
<proteinExistence type="inferred from homology"/>
<dbReference type="GO" id="GO:0006457">
    <property type="term" value="P:protein folding"/>
    <property type="evidence" value="ECO:0007669"/>
    <property type="project" value="TreeGrafter"/>
</dbReference>
<dbReference type="CDD" id="cd02982">
    <property type="entry name" value="PDI_b'_family"/>
    <property type="match status" value="1"/>
</dbReference>
<dbReference type="PROSITE" id="PS00194">
    <property type="entry name" value="THIOREDOXIN_1"/>
    <property type="match status" value="2"/>
</dbReference>
<evidence type="ECO:0000256" key="2">
    <source>
        <dbReference type="ARBA" id="ARBA00002692"/>
    </source>
</evidence>
<keyword evidence="7" id="KW-0677">Repeat</keyword>